<comment type="catalytic activity">
    <reaction evidence="10">
        <text>a very-long-chain acyl-CoA + malonyl-CoA + H(+) = a very-long-chain 3-oxoacyl-CoA + CO2 + CoA</text>
        <dbReference type="Rhea" id="RHEA:32727"/>
        <dbReference type="ChEBI" id="CHEBI:15378"/>
        <dbReference type="ChEBI" id="CHEBI:16526"/>
        <dbReference type="ChEBI" id="CHEBI:57287"/>
        <dbReference type="ChEBI" id="CHEBI:57384"/>
        <dbReference type="ChEBI" id="CHEBI:90725"/>
        <dbReference type="ChEBI" id="CHEBI:90736"/>
        <dbReference type="EC" id="2.3.1.199"/>
    </reaction>
</comment>
<feature type="transmembrane region" description="Helical" evidence="10">
    <location>
        <begin position="61"/>
        <end position="78"/>
    </location>
</feature>
<feature type="region of interest" description="Disordered" evidence="11">
    <location>
        <begin position="264"/>
        <end position="320"/>
    </location>
</feature>
<comment type="subcellular location">
    <subcellularLocation>
        <location evidence="1">Membrane</location>
        <topology evidence="1">Multi-pass membrane protein</topology>
    </subcellularLocation>
</comment>
<dbReference type="AlphaFoldDB" id="A0AAV6VV29"/>
<feature type="compositionally biased region" description="Polar residues" evidence="11">
    <location>
        <begin position="265"/>
        <end position="278"/>
    </location>
</feature>
<evidence type="ECO:0000256" key="1">
    <source>
        <dbReference type="ARBA" id="ARBA00004141"/>
    </source>
</evidence>
<evidence type="ECO:0000256" key="10">
    <source>
        <dbReference type="RuleBase" id="RU361115"/>
    </source>
</evidence>
<dbReference type="GO" id="GO:0030148">
    <property type="term" value="P:sphingolipid biosynthetic process"/>
    <property type="evidence" value="ECO:0007669"/>
    <property type="project" value="TreeGrafter"/>
</dbReference>
<protein>
    <recommendedName>
        <fullName evidence="10">Elongation of very long chain fatty acids protein</fullName>
        <ecNumber evidence="10">2.3.1.199</ecNumber>
    </recommendedName>
    <alternativeName>
        <fullName evidence="10">Very-long-chain 3-oxoacyl-CoA synthase</fullName>
    </alternativeName>
</protein>
<feature type="compositionally biased region" description="Polar residues" evidence="11">
    <location>
        <begin position="298"/>
        <end position="307"/>
    </location>
</feature>
<keyword evidence="7 10" id="KW-0443">Lipid metabolism</keyword>
<dbReference type="GO" id="GO:0005789">
    <property type="term" value="C:endoplasmic reticulum membrane"/>
    <property type="evidence" value="ECO:0007669"/>
    <property type="project" value="TreeGrafter"/>
</dbReference>
<dbReference type="GO" id="GO:0019367">
    <property type="term" value="P:fatty acid elongation, saturated fatty acid"/>
    <property type="evidence" value="ECO:0007669"/>
    <property type="project" value="TreeGrafter"/>
</dbReference>
<evidence type="ECO:0000256" key="8">
    <source>
        <dbReference type="ARBA" id="ARBA00023136"/>
    </source>
</evidence>
<accession>A0AAV6VV29</accession>
<name>A0AAV6VV29_9ARAC</name>
<proteinExistence type="inferred from homology"/>
<organism evidence="12 13">
    <name type="scientific">Oedothorax gibbosus</name>
    <dbReference type="NCBI Taxonomy" id="931172"/>
    <lineage>
        <taxon>Eukaryota</taxon>
        <taxon>Metazoa</taxon>
        <taxon>Ecdysozoa</taxon>
        <taxon>Arthropoda</taxon>
        <taxon>Chelicerata</taxon>
        <taxon>Arachnida</taxon>
        <taxon>Araneae</taxon>
        <taxon>Araneomorphae</taxon>
        <taxon>Entelegynae</taxon>
        <taxon>Araneoidea</taxon>
        <taxon>Linyphiidae</taxon>
        <taxon>Erigoninae</taxon>
        <taxon>Oedothorax</taxon>
    </lineage>
</organism>
<feature type="transmembrane region" description="Helical" evidence="10">
    <location>
        <begin position="110"/>
        <end position="133"/>
    </location>
</feature>
<dbReference type="PANTHER" id="PTHR11157:SF69">
    <property type="entry name" value="ELONGATION OF VERY LONG CHAIN FATTY ACIDS PROTEIN 7"/>
    <property type="match status" value="1"/>
</dbReference>
<evidence type="ECO:0000256" key="3">
    <source>
        <dbReference type="ARBA" id="ARBA00022679"/>
    </source>
</evidence>
<evidence type="ECO:0000256" key="5">
    <source>
        <dbReference type="ARBA" id="ARBA00022832"/>
    </source>
</evidence>
<evidence type="ECO:0000256" key="2">
    <source>
        <dbReference type="ARBA" id="ARBA00022516"/>
    </source>
</evidence>
<evidence type="ECO:0000313" key="13">
    <source>
        <dbReference type="Proteomes" id="UP000827092"/>
    </source>
</evidence>
<dbReference type="PANTHER" id="PTHR11157">
    <property type="entry name" value="FATTY ACID ACYL TRANSFERASE-RELATED"/>
    <property type="match status" value="1"/>
</dbReference>
<sequence length="320" mass="37274">MKTFMERFDDYWSGGPPVVRNLFLVRSVYPMLIFTSTYVLFVKIVGPYVMKNRKPVQMRPLIIVYNFWLVIFYVWYLLKGISFIPRMGLQMFCGSLLNNDKYGEDIIKELFFHVYYINIIKYVEFIDTVFLVLSKKPATSLHVFHHAILPVFSWFGLRSETGGYLGMFIGVNCLVHIIMYAYFGIAALGPKYQKYIWWKKYLTSLQILQFLVMTIYMSFMYAFGCCTSRFIFYLCIFLSVLFFFLFTNFYIGAFNDTEKKKKSQKNGFQQTSKQNGINGCNGVPENDGSPLMYKNDGSPLTNTNGGSPLTYKNDLKKKDG</sequence>
<evidence type="ECO:0000256" key="9">
    <source>
        <dbReference type="ARBA" id="ARBA00023160"/>
    </source>
</evidence>
<keyword evidence="2 10" id="KW-0444">Lipid biosynthesis</keyword>
<gene>
    <name evidence="12" type="ORF">JTE90_000586</name>
</gene>
<keyword evidence="5 10" id="KW-0276">Fatty acid metabolism</keyword>
<evidence type="ECO:0000256" key="4">
    <source>
        <dbReference type="ARBA" id="ARBA00022692"/>
    </source>
</evidence>
<dbReference type="EC" id="2.3.1.199" evidence="10"/>
<dbReference type="GO" id="GO:0034625">
    <property type="term" value="P:fatty acid elongation, monounsaturated fatty acid"/>
    <property type="evidence" value="ECO:0007669"/>
    <property type="project" value="TreeGrafter"/>
</dbReference>
<feature type="transmembrane region" description="Helical" evidence="10">
    <location>
        <begin position="140"/>
        <end position="157"/>
    </location>
</feature>
<evidence type="ECO:0000256" key="7">
    <source>
        <dbReference type="ARBA" id="ARBA00023098"/>
    </source>
</evidence>
<keyword evidence="4 10" id="KW-0812">Transmembrane</keyword>
<dbReference type="Pfam" id="PF01151">
    <property type="entry name" value="ELO"/>
    <property type="match status" value="1"/>
</dbReference>
<keyword evidence="9 10" id="KW-0275">Fatty acid biosynthesis</keyword>
<dbReference type="GO" id="GO:0009922">
    <property type="term" value="F:fatty acid elongase activity"/>
    <property type="evidence" value="ECO:0007669"/>
    <property type="project" value="UniProtKB-EC"/>
</dbReference>
<evidence type="ECO:0000256" key="11">
    <source>
        <dbReference type="SAM" id="MobiDB-lite"/>
    </source>
</evidence>
<feature type="transmembrane region" description="Helical" evidence="10">
    <location>
        <begin position="28"/>
        <end position="49"/>
    </location>
</feature>
<reference evidence="12 13" key="1">
    <citation type="journal article" date="2022" name="Nat. Ecol. Evol.">
        <title>A masculinizing supergene underlies an exaggerated male reproductive morph in a spider.</title>
        <authorList>
            <person name="Hendrickx F."/>
            <person name="De Corte Z."/>
            <person name="Sonet G."/>
            <person name="Van Belleghem S.M."/>
            <person name="Kostlbacher S."/>
            <person name="Vangestel C."/>
        </authorList>
    </citation>
    <scope>NUCLEOTIDE SEQUENCE [LARGE SCALE GENOMIC DNA]</scope>
    <source>
        <strain evidence="12">W744_W776</strain>
    </source>
</reference>
<keyword evidence="6 10" id="KW-1133">Transmembrane helix</keyword>
<dbReference type="Proteomes" id="UP000827092">
    <property type="component" value="Unassembled WGS sequence"/>
</dbReference>
<keyword evidence="8 10" id="KW-0472">Membrane</keyword>
<dbReference type="GO" id="GO:0042761">
    <property type="term" value="P:very long-chain fatty acid biosynthetic process"/>
    <property type="evidence" value="ECO:0007669"/>
    <property type="project" value="TreeGrafter"/>
</dbReference>
<feature type="transmembrane region" description="Helical" evidence="10">
    <location>
        <begin position="163"/>
        <end position="189"/>
    </location>
</feature>
<comment type="caution">
    <text evidence="12">The sequence shown here is derived from an EMBL/GenBank/DDBJ whole genome shotgun (WGS) entry which is preliminary data.</text>
</comment>
<dbReference type="GO" id="GO:0034626">
    <property type="term" value="P:fatty acid elongation, polyunsaturated fatty acid"/>
    <property type="evidence" value="ECO:0007669"/>
    <property type="project" value="TreeGrafter"/>
</dbReference>
<feature type="transmembrane region" description="Helical" evidence="10">
    <location>
        <begin position="230"/>
        <end position="251"/>
    </location>
</feature>
<evidence type="ECO:0000313" key="12">
    <source>
        <dbReference type="EMBL" id="KAG8200509.1"/>
    </source>
</evidence>
<evidence type="ECO:0000256" key="6">
    <source>
        <dbReference type="ARBA" id="ARBA00022989"/>
    </source>
</evidence>
<comment type="similarity">
    <text evidence="10">Belongs to the ELO family.</text>
</comment>
<keyword evidence="3 10" id="KW-0808">Transferase</keyword>
<dbReference type="InterPro" id="IPR002076">
    <property type="entry name" value="ELO_fam"/>
</dbReference>
<dbReference type="EMBL" id="JAFNEN010000015">
    <property type="protein sequence ID" value="KAG8200509.1"/>
    <property type="molecule type" value="Genomic_DNA"/>
</dbReference>
<keyword evidence="13" id="KW-1185">Reference proteome</keyword>
<feature type="transmembrane region" description="Helical" evidence="10">
    <location>
        <begin position="201"/>
        <end position="224"/>
    </location>
</feature>